<name>A0AAV0EWP0_9ASTE</name>
<organism evidence="2 3">
    <name type="scientific">Cuscuta epithymum</name>
    <dbReference type="NCBI Taxonomy" id="186058"/>
    <lineage>
        <taxon>Eukaryota</taxon>
        <taxon>Viridiplantae</taxon>
        <taxon>Streptophyta</taxon>
        <taxon>Embryophyta</taxon>
        <taxon>Tracheophyta</taxon>
        <taxon>Spermatophyta</taxon>
        <taxon>Magnoliopsida</taxon>
        <taxon>eudicotyledons</taxon>
        <taxon>Gunneridae</taxon>
        <taxon>Pentapetalae</taxon>
        <taxon>asterids</taxon>
        <taxon>lamiids</taxon>
        <taxon>Solanales</taxon>
        <taxon>Convolvulaceae</taxon>
        <taxon>Cuscuteae</taxon>
        <taxon>Cuscuta</taxon>
        <taxon>Cuscuta subgen. Cuscuta</taxon>
    </lineage>
</organism>
<keyword evidence="3" id="KW-1185">Reference proteome</keyword>
<dbReference type="InterPro" id="IPR012337">
    <property type="entry name" value="RNaseH-like_sf"/>
</dbReference>
<dbReference type="EMBL" id="CAMAPF010000948">
    <property type="protein sequence ID" value="CAH9127662.1"/>
    <property type="molecule type" value="Genomic_DNA"/>
</dbReference>
<dbReference type="AlphaFoldDB" id="A0AAV0EWP0"/>
<comment type="caution">
    <text evidence="2">The sequence shown here is derived from an EMBL/GenBank/DDBJ whole genome shotgun (WGS) entry which is preliminary data.</text>
</comment>
<feature type="domain" description="DUF659" evidence="1">
    <location>
        <begin position="109"/>
        <end position="259"/>
    </location>
</feature>
<dbReference type="Pfam" id="PF04937">
    <property type="entry name" value="DUF659"/>
    <property type="match status" value="1"/>
</dbReference>
<evidence type="ECO:0000259" key="1">
    <source>
        <dbReference type="Pfam" id="PF04937"/>
    </source>
</evidence>
<dbReference type="PANTHER" id="PTHR32166">
    <property type="entry name" value="OSJNBA0013A04.12 PROTEIN"/>
    <property type="match status" value="1"/>
</dbReference>
<reference evidence="2" key="1">
    <citation type="submission" date="2022-07" db="EMBL/GenBank/DDBJ databases">
        <authorList>
            <person name="Macas J."/>
            <person name="Novak P."/>
            <person name="Neumann P."/>
        </authorList>
    </citation>
    <scope>NUCLEOTIDE SEQUENCE</scope>
</reference>
<protein>
    <recommendedName>
        <fullName evidence="1">DUF659 domain-containing protein</fullName>
    </recommendedName>
</protein>
<proteinExistence type="predicted"/>
<gene>
    <name evidence="2" type="ORF">CEPIT_LOCUS28494</name>
</gene>
<accession>A0AAV0EWP0</accession>
<dbReference type="SUPFAM" id="SSF53098">
    <property type="entry name" value="Ribonuclease H-like"/>
    <property type="match status" value="1"/>
</dbReference>
<evidence type="ECO:0000313" key="2">
    <source>
        <dbReference type="EMBL" id="CAH9127662.1"/>
    </source>
</evidence>
<evidence type="ECO:0000313" key="3">
    <source>
        <dbReference type="Proteomes" id="UP001152523"/>
    </source>
</evidence>
<sequence length="315" mass="36029">MSFCLHSLMKKLNYRLGKKDSRKRPFATIGPMDEFLRPINVTDESVSASKKMKQQNMHDAINKKRELEVHQYLSRWVYEAGIPFNAVDNDSFKMFVEALGRYGPGYTPPSQYQLRETLLKGEVERKKEILKKQEEEWKSNGCSVMTDAWSDGKKRSIMNLCVNCKLGTTFLSSKDTKDDSHTGQYIFEYVDGCIEEIGEENVVQVVTDNASNNMAAASFLSLKRPKIFWSSCATHTFNLMLEAISKLPNFKGVIQKAKSFTVFIYAHHKSLALMRKFTKREIVRPGVTRSFASDFFFMQLSCSFGAPSVRAYMSI</sequence>
<dbReference type="InterPro" id="IPR007021">
    <property type="entry name" value="DUF659"/>
</dbReference>
<dbReference type="Proteomes" id="UP001152523">
    <property type="component" value="Unassembled WGS sequence"/>
</dbReference>
<dbReference type="PANTHER" id="PTHR32166:SF74">
    <property type="entry name" value="OS05G0256350 PROTEIN"/>
    <property type="match status" value="1"/>
</dbReference>